<feature type="region of interest" description="Disordered" evidence="1">
    <location>
        <begin position="1"/>
        <end position="30"/>
    </location>
</feature>
<comment type="caution">
    <text evidence="3">The sequence shown here is derived from an EMBL/GenBank/DDBJ whole genome shotgun (WGS) entry which is preliminary data.</text>
</comment>
<feature type="region of interest" description="Disordered" evidence="1">
    <location>
        <begin position="627"/>
        <end position="809"/>
    </location>
</feature>
<evidence type="ECO:0000313" key="3">
    <source>
        <dbReference type="EMBL" id="KAB7497451.1"/>
    </source>
</evidence>
<evidence type="ECO:0000313" key="4">
    <source>
        <dbReference type="Proteomes" id="UP000326759"/>
    </source>
</evidence>
<dbReference type="GO" id="GO:0005925">
    <property type="term" value="C:focal adhesion"/>
    <property type="evidence" value="ECO:0007669"/>
    <property type="project" value="TreeGrafter"/>
</dbReference>
<gene>
    <name evidence="3" type="primary">CASKIN2</name>
    <name evidence="3" type="ORF">Anas_03670</name>
</gene>
<feature type="compositionally biased region" description="Low complexity" evidence="1">
    <location>
        <begin position="246"/>
        <end position="263"/>
    </location>
</feature>
<proteinExistence type="predicted"/>
<dbReference type="OrthoDB" id="5314041at2759"/>
<dbReference type="GO" id="GO:0007185">
    <property type="term" value="P:cell surface receptor protein tyrosine phosphatase signaling pathway"/>
    <property type="evidence" value="ECO:0007669"/>
    <property type="project" value="TreeGrafter"/>
</dbReference>
<feature type="compositionally biased region" description="Low complexity" evidence="1">
    <location>
        <begin position="778"/>
        <end position="795"/>
    </location>
</feature>
<evidence type="ECO:0000256" key="1">
    <source>
        <dbReference type="SAM" id="MobiDB-lite"/>
    </source>
</evidence>
<feature type="region of interest" description="Disordered" evidence="1">
    <location>
        <begin position="842"/>
        <end position="866"/>
    </location>
</feature>
<dbReference type="Gene3D" id="1.10.150.50">
    <property type="entry name" value="Transcription Factor, Ets-1"/>
    <property type="match status" value="2"/>
</dbReference>
<dbReference type="Pfam" id="PF00536">
    <property type="entry name" value="SAM_1"/>
    <property type="match status" value="2"/>
</dbReference>
<dbReference type="CDD" id="cd09497">
    <property type="entry name" value="SAM_caskin1_2_repeat1"/>
    <property type="match status" value="1"/>
</dbReference>
<dbReference type="GO" id="GO:0035591">
    <property type="term" value="F:signaling adaptor activity"/>
    <property type="evidence" value="ECO:0007669"/>
    <property type="project" value="TreeGrafter"/>
</dbReference>
<feature type="domain" description="SAM" evidence="2">
    <location>
        <begin position="291"/>
        <end position="346"/>
    </location>
</feature>
<feature type="compositionally biased region" description="Polar residues" evidence="1">
    <location>
        <begin position="666"/>
        <end position="681"/>
    </location>
</feature>
<evidence type="ECO:0000259" key="2">
    <source>
        <dbReference type="PROSITE" id="PS50105"/>
    </source>
</evidence>
<feature type="region of interest" description="Disordered" evidence="1">
    <location>
        <begin position="186"/>
        <end position="268"/>
    </location>
</feature>
<sequence>MNIRGTAAPNAKKVLPPVVPDRGSYSSFPSTSTTYSSFRHSCHPLSSGEINEIQQTSLSSTNIRESSSVTSNLPSSPHSPDEDSACDHSMAPLITNRRRPVSKDCCTNIRETNTCPESQVDSNAGENVSSSPQYQNNSKFNFHNMQGTQFSHLMCPKASPGSPHHIQTDPTFSYQAYPLQVSLPEDQGIDVQSPGRSSPGSGSGSSTTGSTTSGNCRNSTTSLDSGRASSSTQTHTHRLSGQSYDSGSILRHSYHSSSSSLGSSEHDGTHHLNVQELLNNGVSDSEVLRIWLTELHFEEYYEKFLSSGYDMPTISRMTPEDLNAIGITKPAHRKRLKSEITKLNISDGLPEFIPSRLDEWLTLLKLEAYIPSLKQQNYNTVEQVTQITWEDLEDVMLAIKRVKDIMAGKKFNSLSPLGIEGKFGIHNVRENSGKEVYGNPVDPRHFQIPNQCHDPIHSISRPADPGGSLYCRPQTVIPEGDVSSYHPSQMHLRYPVPYHPADRIVQSGVNATIHYRPDVVPLKIHGNGSARTSEEPIYGTYLTFFPPQRQAGFNNLPLRPSLPLGSGVHPQRSLDDGDITPTNEMVLRFEGGGTLPRPRAANKYRPVAMVTAKTRVDVHEVPSNISNENISLNSQKSSNSDKVFSASTNNTPQGTPKKIPPPPPKRSNSVSESTQQKTNGFSRRGLSYSFISVRNNLVPDGTTDLPPPPPAPQDKGNHQHLPEDFPPPPPPLTCITMASTASRASSVITSSSNTQDIDTVSSSHSTDLILSDNRPQRNGSNSSFKSTSSNDSGDSIPFANDNAGTIKQRSNVRPSFALIDSRCSPRSSPISSPALRRKEGIVHPTLRHPQPHQGPSTNASTNSMSDCQTNKEISSFRFSNVYKFPFAYSENG</sequence>
<feature type="compositionally biased region" description="Polar residues" evidence="1">
    <location>
        <begin position="755"/>
        <end position="768"/>
    </location>
</feature>
<dbReference type="GO" id="GO:0007409">
    <property type="term" value="P:axonogenesis"/>
    <property type="evidence" value="ECO:0007669"/>
    <property type="project" value="TreeGrafter"/>
</dbReference>
<feature type="compositionally biased region" description="Polar residues" evidence="1">
    <location>
        <begin position="223"/>
        <end position="245"/>
    </location>
</feature>
<feature type="compositionally biased region" description="Polar residues" evidence="1">
    <location>
        <begin position="635"/>
        <end position="654"/>
    </location>
</feature>
<feature type="compositionally biased region" description="Polar residues" evidence="1">
    <location>
        <begin position="853"/>
        <end position="866"/>
    </location>
</feature>
<feature type="compositionally biased region" description="Low complexity" evidence="1">
    <location>
        <begin position="738"/>
        <end position="754"/>
    </location>
</feature>
<dbReference type="PANTHER" id="PTHR24155">
    <property type="entry name" value="OSTEOCLAST-STIMULATING FACTOR 1"/>
    <property type="match status" value="1"/>
</dbReference>
<dbReference type="GO" id="GO:0019903">
    <property type="term" value="F:protein phosphatase binding"/>
    <property type="evidence" value="ECO:0007669"/>
    <property type="project" value="TreeGrafter"/>
</dbReference>
<dbReference type="AlphaFoldDB" id="A0A5N5STB0"/>
<dbReference type="InterPro" id="IPR035497">
    <property type="entry name" value="Caskin1/2_SAM_1"/>
</dbReference>
<feature type="compositionally biased region" description="Low complexity" evidence="1">
    <location>
        <begin position="66"/>
        <end position="78"/>
    </location>
</feature>
<keyword evidence="4" id="KW-1185">Reference proteome</keyword>
<dbReference type="InterPro" id="IPR013761">
    <property type="entry name" value="SAM/pointed_sf"/>
</dbReference>
<feature type="region of interest" description="Disordered" evidence="1">
    <location>
        <begin position="113"/>
        <end position="141"/>
    </location>
</feature>
<dbReference type="SMART" id="SM00454">
    <property type="entry name" value="SAM"/>
    <property type="match status" value="2"/>
</dbReference>
<feature type="region of interest" description="Disordered" evidence="1">
    <location>
        <begin position="817"/>
        <end position="836"/>
    </location>
</feature>
<feature type="compositionally biased region" description="Low complexity" evidence="1">
    <location>
        <begin position="821"/>
        <end position="834"/>
    </location>
</feature>
<feature type="compositionally biased region" description="Low complexity" evidence="1">
    <location>
        <begin position="193"/>
        <end position="222"/>
    </location>
</feature>
<dbReference type="FunFam" id="1.10.150.50:FF:000028">
    <property type="entry name" value="caskin-2 isoform X2"/>
    <property type="match status" value="1"/>
</dbReference>
<dbReference type="PANTHER" id="PTHR24155:SF11">
    <property type="entry name" value="CASKIN, ISOFORM B"/>
    <property type="match status" value="1"/>
</dbReference>
<dbReference type="Proteomes" id="UP000326759">
    <property type="component" value="Unassembled WGS sequence"/>
</dbReference>
<dbReference type="GO" id="GO:0030424">
    <property type="term" value="C:axon"/>
    <property type="evidence" value="ECO:0007669"/>
    <property type="project" value="TreeGrafter"/>
</dbReference>
<dbReference type="SUPFAM" id="SSF47769">
    <property type="entry name" value="SAM/Pointed domain"/>
    <property type="match status" value="2"/>
</dbReference>
<reference evidence="3 4" key="1">
    <citation type="journal article" date="2019" name="PLoS Biol.">
        <title>Sex chromosomes control vertical transmission of feminizing Wolbachia symbionts in an isopod.</title>
        <authorList>
            <person name="Becking T."/>
            <person name="Chebbi M.A."/>
            <person name="Giraud I."/>
            <person name="Moumen B."/>
            <person name="Laverre T."/>
            <person name="Caubet Y."/>
            <person name="Peccoud J."/>
            <person name="Gilbert C."/>
            <person name="Cordaux R."/>
        </authorList>
    </citation>
    <scope>NUCLEOTIDE SEQUENCE [LARGE SCALE GENOMIC DNA]</scope>
    <source>
        <strain evidence="3">ANa2</strain>
        <tissue evidence="3">Whole body excluding digestive tract and cuticle</tissue>
    </source>
</reference>
<dbReference type="PROSITE" id="PS50105">
    <property type="entry name" value="SAM_DOMAIN"/>
    <property type="match status" value="1"/>
</dbReference>
<accession>A0A5N5STB0</accession>
<organism evidence="3 4">
    <name type="scientific">Armadillidium nasatum</name>
    <dbReference type="NCBI Taxonomy" id="96803"/>
    <lineage>
        <taxon>Eukaryota</taxon>
        <taxon>Metazoa</taxon>
        <taxon>Ecdysozoa</taxon>
        <taxon>Arthropoda</taxon>
        <taxon>Crustacea</taxon>
        <taxon>Multicrustacea</taxon>
        <taxon>Malacostraca</taxon>
        <taxon>Eumalacostraca</taxon>
        <taxon>Peracarida</taxon>
        <taxon>Isopoda</taxon>
        <taxon>Oniscidea</taxon>
        <taxon>Crinocheta</taxon>
        <taxon>Armadillidiidae</taxon>
        <taxon>Armadillidium</taxon>
    </lineage>
</organism>
<dbReference type="InterPro" id="IPR001660">
    <property type="entry name" value="SAM"/>
</dbReference>
<feature type="region of interest" description="Disordered" evidence="1">
    <location>
        <begin position="57"/>
        <end position="94"/>
    </location>
</feature>
<protein>
    <submittedName>
        <fullName evidence="3">Caskin-2</fullName>
    </submittedName>
</protein>
<name>A0A5N5STB0_9CRUS</name>
<dbReference type="EMBL" id="SEYY01020264">
    <property type="protein sequence ID" value="KAB7497451.1"/>
    <property type="molecule type" value="Genomic_DNA"/>
</dbReference>